<dbReference type="PROSITE" id="PS50088">
    <property type="entry name" value="ANK_REPEAT"/>
    <property type="match status" value="1"/>
</dbReference>
<keyword evidence="1" id="KW-0677">Repeat</keyword>
<sequence>MCKLVGEGDVAGMKAWVKAGGDVNQEFFDSFGTPHRLLTLAATDGDADMVRVLLAQGAEIDGLEEGRTALATAVVACIHPAYDTTEIVKVLIEAGASVDEIVHQHPFTRRGQGEKPLLCSATHQPGVLCALLRAGADSPSLHTRGGGNIEKYVKDEFDDAIKWMTSGEGDVDARAETARNLEKSGHILAAVRTGGSYTHSRSGTQYVIDGIVQDV</sequence>
<evidence type="ECO:0000256" key="1">
    <source>
        <dbReference type="ARBA" id="ARBA00022737"/>
    </source>
</evidence>
<accession>A0A8J2SHY9</accession>
<evidence type="ECO:0000256" key="2">
    <source>
        <dbReference type="ARBA" id="ARBA00023043"/>
    </source>
</evidence>
<dbReference type="InterPro" id="IPR002110">
    <property type="entry name" value="Ankyrin_rpt"/>
</dbReference>
<organism evidence="4 5">
    <name type="scientific">Pelagomonas calceolata</name>
    <dbReference type="NCBI Taxonomy" id="35677"/>
    <lineage>
        <taxon>Eukaryota</taxon>
        <taxon>Sar</taxon>
        <taxon>Stramenopiles</taxon>
        <taxon>Ochrophyta</taxon>
        <taxon>Pelagophyceae</taxon>
        <taxon>Pelagomonadales</taxon>
        <taxon>Pelagomonadaceae</taxon>
        <taxon>Pelagomonas</taxon>
    </lineage>
</organism>
<proteinExistence type="predicted"/>
<keyword evidence="2 3" id="KW-0040">ANK repeat</keyword>
<evidence type="ECO:0000313" key="5">
    <source>
        <dbReference type="Proteomes" id="UP000789595"/>
    </source>
</evidence>
<evidence type="ECO:0000256" key="3">
    <source>
        <dbReference type="PROSITE-ProRule" id="PRU00023"/>
    </source>
</evidence>
<dbReference type="Gene3D" id="1.25.40.20">
    <property type="entry name" value="Ankyrin repeat-containing domain"/>
    <property type="match status" value="1"/>
</dbReference>
<keyword evidence="5" id="KW-1185">Reference proteome</keyword>
<feature type="repeat" description="ANK" evidence="3">
    <location>
        <begin position="38"/>
        <end position="65"/>
    </location>
</feature>
<dbReference type="PANTHER" id="PTHR24189">
    <property type="entry name" value="MYOTROPHIN"/>
    <property type="match status" value="1"/>
</dbReference>
<dbReference type="OrthoDB" id="40369at2759"/>
<name>A0A8J2SHY9_9STRA</name>
<dbReference type="Pfam" id="PF12796">
    <property type="entry name" value="Ank_2"/>
    <property type="match status" value="1"/>
</dbReference>
<dbReference type="InterPro" id="IPR050745">
    <property type="entry name" value="Multifunctional_regulatory"/>
</dbReference>
<protein>
    <submittedName>
        <fullName evidence="4">Uncharacterized protein</fullName>
    </submittedName>
</protein>
<dbReference type="PANTHER" id="PTHR24189:SF50">
    <property type="entry name" value="ANKYRIN REPEAT AND SOCS BOX PROTEIN 2"/>
    <property type="match status" value="1"/>
</dbReference>
<evidence type="ECO:0000313" key="4">
    <source>
        <dbReference type="EMBL" id="CAH0370788.1"/>
    </source>
</evidence>
<dbReference type="InterPro" id="IPR036770">
    <property type="entry name" value="Ankyrin_rpt-contain_sf"/>
</dbReference>
<dbReference type="Proteomes" id="UP000789595">
    <property type="component" value="Unassembled WGS sequence"/>
</dbReference>
<gene>
    <name evidence="4" type="ORF">PECAL_3P06960</name>
</gene>
<dbReference type="AlphaFoldDB" id="A0A8J2SHY9"/>
<dbReference type="SUPFAM" id="SSF48403">
    <property type="entry name" value="Ankyrin repeat"/>
    <property type="match status" value="1"/>
</dbReference>
<comment type="caution">
    <text evidence="4">The sequence shown here is derived from an EMBL/GenBank/DDBJ whole genome shotgun (WGS) entry which is preliminary data.</text>
</comment>
<reference evidence="4" key="1">
    <citation type="submission" date="2021-11" db="EMBL/GenBank/DDBJ databases">
        <authorList>
            <consortium name="Genoscope - CEA"/>
            <person name="William W."/>
        </authorList>
    </citation>
    <scope>NUCLEOTIDE SEQUENCE</scope>
</reference>
<dbReference type="EMBL" id="CAKKNE010000003">
    <property type="protein sequence ID" value="CAH0370788.1"/>
    <property type="molecule type" value="Genomic_DNA"/>
</dbReference>